<dbReference type="Pfam" id="PF05066">
    <property type="entry name" value="HARE-HTH"/>
    <property type="match status" value="1"/>
</dbReference>
<dbReference type="InterPro" id="IPR038087">
    <property type="entry name" value="RNAP_delta_N_dom_sf"/>
</dbReference>
<evidence type="ECO:0000313" key="4">
    <source>
        <dbReference type="Proteomes" id="UP001057522"/>
    </source>
</evidence>
<proteinExistence type="predicted"/>
<keyword evidence="4" id="KW-1185">Reference proteome</keyword>
<keyword evidence="1" id="KW-0804">Transcription</keyword>
<reference evidence="3" key="1">
    <citation type="submission" date="2022-06" db="EMBL/GenBank/DDBJ databases">
        <title>Helicobacter colisuis sp. nov.</title>
        <authorList>
            <person name="Papic B."/>
            <person name="Gruntar I."/>
        </authorList>
    </citation>
    <scope>NUCLEOTIDE SEQUENCE</scope>
    <source>
        <strain evidence="3">11154-15</strain>
    </source>
</reference>
<gene>
    <name evidence="3" type="ORF">NCR95_03670</name>
</gene>
<dbReference type="InterPro" id="IPR007759">
    <property type="entry name" value="Asxl_HARE-HTH"/>
</dbReference>
<accession>A0ABT0TTK4</accession>
<organism evidence="3 4">
    <name type="scientific">Helicobacter colisuis</name>
    <dbReference type="NCBI Taxonomy" id="2949739"/>
    <lineage>
        <taxon>Bacteria</taxon>
        <taxon>Pseudomonadati</taxon>
        <taxon>Campylobacterota</taxon>
        <taxon>Epsilonproteobacteria</taxon>
        <taxon>Campylobacterales</taxon>
        <taxon>Helicobacteraceae</taxon>
        <taxon>Helicobacter</taxon>
    </lineage>
</organism>
<sequence>MAKMTFLELAKQILQEAKRPMTYQQIWDLAAQKELTQSLDSTGKTPWQTLAAQLYLNIKRQDSIFFIATKRPTTFWLKSRKDELKEDVQELITKEETESLKNTKYKERDLHPLLVYYLANATEFRLQCKTIYHEKSKKQISGKDKWENPDIVGVYIPFNDYEPQTLEILKHINHNVCSLFSFELKVKVNFGNLKESYFQAVSNSSWANEGYLVIFEDIEDDVLEELRRLNASFGIGVIKLEANPLDSRVLLSAKRSEIDLQTMDRLVDSNPNFREFVADINKQIKAGADTKIQACFDEALEEEALEKYLKNTIYLD</sequence>
<dbReference type="Proteomes" id="UP001057522">
    <property type="component" value="Unassembled WGS sequence"/>
</dbReference>
<dbReference type="EMBL" id="JAMOKX010000002">
    <property type="protein sequence ID" value="MCL9819271.1"/>
    <property type="molecule type" value="Genomic_DNA"/>
</dbReference>
<evidence type="ECO:0000256" key="1">
    <source>
        <dbReference type="ARBA" id="ARBA00023163"/>
    </source>
</evidence>
<dbReference type="RefSeq" id="WP_250603899.1">
    <property type="nucleotide sequence ID" value="NZ_JAMOKX010000002.1"/>
</dbReference>
<comment type="caution">
    <text evidence="3">The sequence shown here is derived from an EMBL/GenBank/DDBJ whole genome shotgun (WGS) entry which is preliminary data.</text>
</comment>
<name>A0ABT0TTK4_9HELI</name>
<feature type="domain" description="HTH HARE-type" evidence="2">
    <location>
        <begin position="4"/>
        <end position="80"/>
    </location>
</feature>
<dbReference type="PROSITE" id="PS51913">
    <property type="entry name" value="HTH_HARE"/>
    <property type="match status" value="1"/>
</dbReference>
<evidence type="ECO:0000259" key="2">
    <source>
        <dbReference type="PROSITE" id="PS51913"/>
    </source>
</evidence>
<protein>
    <submittedName>
        <fullName evidence="3">HTH domain-containing protein</fullName>
    </submittedName>
</protein>
<dbReference type="Gene3D" id="1.10.10.1250">
    <property type="entry name" value="RNA polymerase, subunit delta, N-terminal domain"/>
    <property type="match status" value="1"/>
</dbReference>
<evidence type="ECO:0000313" key="3">
    <source>
        <dbReference type="EMBL" id="MCL9819271.1"/>
    </source>
</evidence>